<evidence type="ECO:0000256" key="2">
    <source>
        <dbReference type="SAM" id="MobiDB-lite"/>
    </source>
</evidence>
<dbReference type="PANTHER" id="PTHR11049">
    <property type="entry name" value="ACYL COENZYME A THIOESTER HYDROLASE"/>
    <property type="match status" value="1"/>
</dbReference>
<sequence length="443" mass="49570">MFCGRESYAVLEKSLRAEHAASEAARESRQRIAPNGGLASFARSEQMSEAVANGDGGKDSVTGADGPAIGEKSAEESATFLSEIVGDAAAAGRVMPTGAVLDLMDILAGRVAYNHVGGMVATVSFDHVHLRMPICHTDLVRVEGRLVHVGASSLVVRVVAYKQQKQTRAFVETASSLITMVALDKTTLRPNKNIPRLKLETEQDRAASEYVKQRRALYAEWTRLQKQEEQRGTPLTVQLVEEPRENQLGKREFLSISDTVVEVRKQCLPRHLNHNQTLFGGDILKWMEQTALYTAQRFTGNNEMMTLSMNRVSFTQPIMTSDILDMRACVVYVRKYVLEVEVQASVDRSGDRRNMRASHTGYFEILNMDSIGFKTPISVGIKLSDDNPQDLLRYQMAKTRFLFERQQQQLASTSEGRALSELERARTGLDENDDDQHRKHYLS</sequence>
<dbReference type="GO" id="GO:0052816">
    <property type="term" value="F:long-chain fatty acyl-CoA hydrolase activity"/>
    <property type="evidence" value="ECO:0007669"/>
    <property type="project" value="TreeGrafter"/>
</dbReference>
<dbReference type="InterPro" id="IPR033120">
    <property type="entry name" value="HOTDOG_ACOT"/>
</dbReference>
<dbReference type="EMBL" id="HBGI01002770">
    <property type="protein sequence ID" value="CAD9240052.1"/>
    <property type="molecule type" value="Transcribed_RNA"/>
</dbReference>
<dbReference type="GO" id="GO:0009062">
    <property type="term" value="P:fatty acid catabolic process"/>
    <property type="evidence" value="ECO:0007669"/>
    <property type="project" value="TreeGrafter"/>
</dbReference>
<feature type="region of interest" description="Disordered" evidence="2">
    <location>
        <begin position="424"/>
        <end position="443"/>
    </location>
</feature>
<name>A0A7S1TL34_9RHOD</name>
<organism evidence="4">
    <name type="scientific">Erythrolobus australicus</name>
    <dbReference type="NCBI Taxonomy" id="1077150"/>
    <lineage>
        <taxon>Eukaryota</taxon>
        <taxon>Rhodophyta</taxon>
        <taxon>Bangiophyceae</taxon>
        <taxon>Porphyridiales</taxon>
        <taxon>Porphyridiaceae</taxon>
        <taxon>Erythrolobus</taxon>
    </lineage>
</organism>
<dbReference type="PANTHER" id="PTHR11049:SF24">
    <property type="entry name" value="CYTOSOLIC ACYL COENZYME A THIOESTER HYDROLASE"/>
    <property type="match status" value="1"/>
</dbReference>
<dbReference type="Gene3D" id="3.10.129.10">
    <property type="entry name" value="Hotdog Thioesterase"/>
    <property type="match status" value="2"/>
</dbReference>
<feature type="region of interest" description="Disordered" evidence="2">
    <location>
        <begin position="49"/>
        <end position="69"/>
    </location>
</feature>
<accession>A0A7S1TL34</accession>
<dbReference type="PROSITE" id="PS51770">
    <property type="entry name" value="HOTDOG_ACOT"/>
    <property type="match status" value="2"/>
</dbReference>
<dbReference type="AlphaFoldDB" id="A0A7S1TL34"/>
<feature type="domain" description="HotDog ACOT-type" evidence="3">
    <location>
        <begin position="257"/>
        <end position="371"/>
    </location>
</feature>
<evidence type="ECO:0000313" key="4">
    <source>
        <dbReference type="EMBL" id="CAD9240052.1"/>
    </source>
</evidence>
<dbReference type="CDD" id="cd03442">
    <property type="entry name" value="BFIT_BACH"/>
    <property type="match status" value="2"/>
</dbReference>
<evidence type="ECO:0000256" key="1">
    <source>
        <dbReference type="ARBA" id="ARBA00022801"/>
    </source>
</evidence>
<reference evidence="4" key="1">
    <citation type="submission" date="2021-01" db="EMBL/GenBank/DDBJ databases">
        <authorList>
            <person name="Corre E."/>
            <person name="Pelletier E."/>
            <person name="Niang G."/>
            <person name="Scheremetjew M."/>
            <person name="Finn R."/>
            <person name="Kale V."/>
            <person name="Holt S."/>
            <person name="Cochrane G."/>
            <person name="Meng A."/>
            <person name="Brown T."/>
            <person name="Cohen L."/>
        </authorList>
    </citation>
    <scope>NUCLEOTIDE SEQUENCE</scope>
    <source>
        <strain evidence="4">CCMP3124</strain>
    </source>
</reference>
<dbReference type="InterPro" id="IPR029069">
    <property type="entry name" value="HotDog_dom_sf"/>
</dbReference>
<dbReference type="GO" id="GO:0005829">
    <property type="term" value="C:cytosol"/>
    <property type="evidence" value="ECO:0007669"/>
    <property type="project" value="TreeGrafter"/>
</dbReference>
<dbReference type="GO" id="GO:0006637">
    <property type="term" value="P:acyl-CoA metabolic process"/>
    <property type="evidence" value="ECO:0007669"/>
    <property type="project" value="TreeGrafter"/>
</dbReference>
<dbReference type="InterPro" id="IPR006683">
    <property type="entry name" value="Thioestr_dom"/>
</dbReference>
<gene>
    <name evidence="4" type="ORF">EAUS1353_LOCUS1790</name>
</gene>
<protein>
    <recommendedName>
        <fullName evidence="3">HotDog ACOT-type domain-containing protein</fullName>
    </recommendedName>
</protein>
<keyword evidence="1" id="KW-0378">Hydrolase</keyword>
<evidence type="ECO:0000259" key="3">
    <source>
        <dbReference type="PROSITE" id="PS51770"/>
    </source>
</evidence>
<dbReference type="SUPFAM" id="SSF54637">
    <property type="entry name" value="Thioesterase/thiol ester dehydrase-isomerase"/>
    <property type="match status" value="2"/>
</dbReference>
<feature type="domain" description="HotDog ACOT-type" evidence="3">
    <location>
        <begin position="71"/>
        <end position="186"/>
    </location>
</feature>
<dbReference type="Pfam" id="PF03061">
    <property type="entry name" value="4HBT"/>
    <property type="match status" value="2"/>
</dbReference>
<dbReference type="InterPro" id="IPR040170">
    <property type="entry name" value="Cytosol_ACT"/>
</dbReference>
<proteinExistence type="predicted"/>